<keyword evidence="2" id="KW-0238">DNA-binding</keyword>
<evidence type="ECO:0000256" key="3">
    <source>
        <dbReference type="ARBA" id="ARBA00023163"/>
    </source>
</evidence>
<dbReference type="GO" id="GO:0006355">
    <property type="term" value="P:regulation of DNA-templated transcription"/>
    <property type="evidence" value="ECO:0007669"/>
    <property type="project" value="InterPro"/>
</dbReference>
<dbReference type="InterPro" id="IPR016032">
    <property type="entry name" value="Sig_transdc_resp-reg_C-effctor"/>
</dbReference>
<dbReference type="InterPro" id="IPR000792">
    <property type="entry name" value="Tscrpt_reg_LuxR_C"/>
</dbReference>
<dbReference type="InterPro" id="IPR036388">
    <property type="entry name" value="WH-like_DNA-bd_sf"/>
</dbReference>
<dbReference type="PANTHER" id="PTHR44688">
    <property type="entry name" value="DNA-BINDING TRANSCRIPTIONAL ACTIVATOR DEVR_DOSR"/>
    <property type="match status" value="1"/>
</dbReference>
<proteinExistence type="predicted"/>
<dbReference type="CDD" id="cd06170">
    <property type="entry name" value="LuxR_C_like"/>
    <property type="match status" value="1"/>
</dbReference>
<evidence type="ECO:0000259" key="4">
    <source>
        <dbReference type="PROSITE" id="PS50043"/>
    </source>
</evidence>
<accession>A0A9D2EHF8</accession>
<evidence type="ECO:0000256" key="1">
    <source>
        <dbReference type="ARBA" id="ARBA00023015"/>
    </source>
</evidence>
<evidence type="ECO:0000313" key="5">
    <source>
        <dbReference type="EMBL" id="HIZ37151.1"/>
    </source>
</evidence>
<dbReference type="PRINTS" id="PR00038">
    <property type="entry name" value="HTHLUXR"/>
</dbReference>
<dbReference type="AlphaFoldDB" id="A0A9D2EHF8"/>
<dbReference type="SUPFAM" id="SSF46894">
    <property type="entry name" value="C-terminal effector domain of the bipartite response regulators"/>
    <property type="match status" value="1"/>
</dbReference>
<dbReference type="PANTHER" id="PTHR44688:SF16">
    <property type="entry name" value="DNA-BINDING TRANSCRIPTIONAL ACTIVATOR DEVR_DOSR"/>
    <property type="match status" value="1"/>
</dbReference>
<dbReference type="Proteomes" id="UP000824037">
    <property type="component" value="Unassembled WGS sequence"/>
</dbReference>
<comment type="caution">
    <text evidence="5">The sequence shown here is derived from an EMBL/GenBank/DDBJ whole genome shotgun (WGS) entry which is preliminary data.</text>
</comment>
<organism evidence="5 6">
    <name type="scientific">Candidatus Ruania gallistercoris</name>
    <dbReference type="NCBI Taxonomy" id="2838746"/>
    <lineage>
        <taxon>Bacteria</taxon>
        <taxon>Bacillati</taxon>
        <taxon>Actinomycetota</taxon>
        <taxon>Actinomycetes</taxon>
        <taxon>Micrococcales</taxon>
        <taxon>Ruaniaceae</taxon>
        <taxon>Ruania</taxon>
    </lineage>
</organism>
<dbReference type="GO" id="GO:0003677">
    <property type="term" value="F:DNA binding"/>
    <property type="evidence" value="ECO:0007669"/>
    <property type="project" value="UniProtKB-KW"/>
</dbReference>
<evidence type="ECO:0000313" key="6">
    <source>
        <dbReference type="Proteomes" id="UP000824037"/>
    </source>
</evidence>
<keyword evidence="1" id="KW-0805">Transcription regulation</keyword>
<gene>
    <name evidence="5" type="ORF">H9815_15360</name>
</gene>
<dbReference type="PROSITE" id="PS00622">
    <property type="entry name" value="HTH_LUXR_1"/>
    <property type="match status" value="1"/>
</dbReference>
<reference evidence="5" key="1">
    <citation type="journal article" date="2021" name="PeerJ">
        <title>Extensive microbial diversity within the chicken gut microbiome revealed by metagenomics and culture.</title>
        <authorList>
            <person name="Gilroy R."/>
            <person name="Ravi A."/>
            <person name="Getino M."/>
            <person name="Pursley I."/>
            <person name="Horton D.L."/>
            <person name="Alikhan N.F."/>
            <person name="Baker D."/>
            <person name="Gharbi K."/>
            <person name="Hall N."/>
            <person name="Watson M."/>
            <person name="Adriaenssens E.M."/>
            <person name="Foster-Nyarko E."/>
            <person name="Jarju S."/>
            <person name="Secka A."/>
            <person name="Antonio M."/>
            <person name="Oren A."/>
            <person name="Chaudhuri R.R."/>
            <person name="La Ragione R."/>
            <person name="Hildebrand F."/>
            <person name="Pallen M.J."/>
        </authorList>
    </citation>
    <scope>NUCLEOTIDE SEQUENCE</scope>
    <source>
        <strain evidence="5">ChiGjej4B4-7305</strain>
    </source>
</reference>
<name>A0A9D2EHF8_9MICO</name>
<reference evidence="5" key="2">
    <citation type="submission" date="2021-04" db="EMBL/GenBank/DDBJ databases">
        <authorList>
            <person name="Gilroy R."/>
        </authorList>
    </citation>
    <scope>NUCLEOTIDE SEQUENCE</scope>
    <source>
        <strain evidence="5">ChiGjej4B4-7305</strain>
    </source>
</reference>
<feature type="domain" description="HTH luxR-type" evidence="4">
    <location>
        <begin position="712"/>
        <end position="777"/>
    </location>
</feature>
<dbReference type="SMART" id="SM00421">
    <property type="entry name" value="HTH_LUXR"/>
    <property type="match status" value="1"/>
</dbReference>
<evidence type="ECO:0000256" key="2">
    <source>
        <dbReference type="ARBA" id="ARBA00023125"/>
    </source>
</evidence>
<keyword evidence="3" id="KW-0804">Transcription</keyword>
<dbReference type="PROSITE" id="PS50043">
    <property type="entry name" value="HTH_LUXR_2"/>
    <property type="match status" value="1"/>
</dbReference>
<dbReference type="Gene3D" id="1.10.10.10">
    <property type="entry name" value="Winged helix-like DNA-binding domain superfamily/Winged helix DNA-binding domain"/>
    <property type="match status" value="1"/>
</dbReference>
<sequence>MRTHGDGLGLPRVPHAFVPAAEPAARFSSLAPITVFRAPRGWGKTATATAWLRSLGPEYEFAWVSVRGPTTAAQFWDLVTERLTDLGLHLDLDDHAHCDQVLAARERQLVLAVDNLHLVSDPAVDEALVDAVAGIGGLYVLALSRTERPIEMLAPIEADGVVFRVQHLRLRPAEVQEIAAELGTELTTGQAEELTAAVGGWPALVRATFAGPSGRSESTEVISSYLQVVLRDAGTQEVIGQAMRLSVADHLDEEIVRLLGYHTGLAAAMGPLQEAGLTAADGRLTDAVRTALAAAYAELEPAAAQEAHDLLSRWYEQKGDMPQALRHALRAGDRDRCRNLLHQDWLRLGEHPELVREVVAALGSTVLDQDPRTWVLSRRSGAVVDPAPIAGPAPVDEVSLALPNALAQWGLARFGAGDLGGGEDALRDALGRAEALGQVDVAQHAVAGLAFGRALAGSVTEAEEWLRACRDDLPQTADLVRVAKQLVALDTMTWTADDIWPDLSSWAIGAPRPATGATMPAGMDLIEAGLAATRALHLAAGPLDHGRMLDLQLRRLPGTEYTLARTVLVKVAATVFLAEHQLERCRDLLAYAEQVGGTEHWLRHRLAFYTGDLTGVLDQGEVMDFADPYALLPRFEMEILLLRACALHRLDRVEEAADTLHHALALAHTHGLVRSYVLVPRGDLEAIAELVPRMQELLGEPPLRGQADLFGTPAPQVELSRGELRVLEAIAEGQPVVAVASRLFVSANTVKSQLRAIYRKLGVHDRQRAVDRARELRLLPVAPDQLQM</sequence>
<dbReference type="Pfam" id="PF00196">
    <property type="entry name" value="GerE"/>
    <property type="match status" value="1"/>
</dbReference>
<dbReference type="EMBL" id="DXBY01000266">
    <property type="protein sequence ID" value="HIZ37151.1"/>
    <property type="molecule type" value="Genomic_DNA"/>
</dbReference>
<protein>
    <submittedName>
        <fullName evidence="5">LuxR C-terminal-related transcriptional regulator</fullName>
    </submittedName>
</protein>